<feature type="domain" description="Glycoside hydrolase family 3 N-terminal" evidence="2">
    <location>
        <begin position="68"/>
        <end position="392"/>
    </location>
</feature>
<dbReference type="SUPFAM" id="SSF52279">
    <property type="entry name" value="Beta-D-glucan exohydrolase, C-terminal domain"/>
    <property type="match status" value="1"/>
</dbReference>
<dbReference type="Gene3D" id="3.40.50.1700">
    <property type="entry name" value="Glycoside hydrolase family 3 C-terminal domain"/>
    <property type="match status" value="1"/>
</dbReference>
<dbReference type="Pfam" id="PF01915">
    <property type="entry name" value="Glyco_hydro_3_C"/>
    <property type="match status" value="1"/>
</dbReference>
<dbReference type="SUPFAM" id="SSF51445">
    <property type="entry name" value="(Trans)glycosidases"/>
    <property type="match status" value="1"/>
</dbReference>
<gene>
    <name evidence="5" type="ORF">ACFOX3_00675</name>
</gene>
<organism evidence="5 6">
    <name type="scientific">Simiduia curdlanivorans</name>
    <dbReference type="NCBI Taxonomy" id="1492769"/>
    <lineage>
        <taxon>Bacteria</taxon>
        <taxon>Pseudomonadati</taxon>
        <taxon>Pseudomonadota</taxon>
        <taxon>Gammaproteobacteria</taxon>
        <taxon>Cellvibrionales</taxon>
        <taxon>Cellvibrionaceae</taxon>
        <taxon>Simiduia</taxon>
    </lineage>
</organism>
<dbReference type="RefSeq" id="WP_290264633.1">
    <property type="nucleotide sequence ID" value="NZ_JAUFQG010000006.1"/>
</dbReference>
<dbReference type="InterPro" id="IPR036962">
    <property type="entry name" value="Glyco_hydro_3_N_sf"/>
</dbReference>
<keyword evidence="5" id="KW-0808">Transferase</keyword>
<evidence type="ECO:0000259" key="4">
    <source>
        <dbReference type="Pfam" id="PF18559"/>
    </source>
</evidence>
<evidence type="ECO:0000313" key="6">
    <source>
        <dbReference type="Proteomes" id="UP001595840"/>
    </source>
</evidence>
<evidence type="ECO:0000259" key="3">
    <source>
        <dbReference type="Pfam" id="PF01915"/>
    </source>
</evidence>
<keyword evidence="1 5" id="KW-0378">Hydrolase</keyword>
<dbReference type="GO" id="GO:0016746">
    <property type="term" value="F:acyltransferase activity"/>
    <property type="evidence" value="ECO:0007669"/>
    <property type="project" value="UniProtKB-KW"/>
</dbReference>
<dbReference type="Pfam" id="PF00933">
    <property type="entry name" value="Glyco_hydro_3"/>
    <property type="match status" value="1"/>
</dbReference>
<dbReference type="InterPro" id="IPR001764">
    <property type="entry name" value="Glyco_hydro_3_N"/>
</dbReference>
<dbReference type="Gene3D" id="2.60.120.430">
    <property type="entry name" value="Galactose-binding lectin"/>
    <property type="match status" value="1"/>
</dbReference>
<feature type="domain" description="ExoP galactose-binding-like" evidence="4">
    <location>
        <begin position="679"/>
        <end position="822"/>
    </location>
</feature>
<protein>
    <submittedName>
        <fullName evidence="5">Glycoside hydrolase family 3 N-terminal domain-containing protein</fullName>
    </submittedName>
</protein>
<dbReference type="SUPFAM" id="SSF49785">
    <property type="entry name" value="Galactose-binding domain-like"/>
    <property type="match status" value="1"/>
</dbReference>
<dbReference type="InterPro" id="IPR036881">
    <property type="entry name" value="Glyco_hydro_3_C_sf"/>
</dbReference>
<dbReference type="GO" id="GO:0016787">
    <property type="term" value="F:hydrolase activity"/>
    <property type="evidence" value="ECO:0007669"/>
    <property type="project" value="UniProtKB-KW"/>
</dbReference>
<dbReference type="EMBL" id="JBHSCX010000001">
    <property type="protein sequence ID" value="MFC4360789.1"/>
    <property type="molecule type" value="Genomic_DNA"/>
</dbReference>
<dbReference type="InterPro" id="IPR008979">
    <property type="entry name" value="Galactose-bd-like_sf"/>
</dbReference>
<feature type="domain" description="Glycoside hydrolase family 3 C-terminal" evidence="3">
    <location>
        <begin position="433"/>
        <end position="639"/>
    </location>
</feature>
<comment type="caution">
    <text evidence="5">The sequence shown here is derived from an EMBL/GenBank/DDBJ whole genome shotgun (WGS) entry which is preliminary data.</text>
</comment>
<keyword evidence="5" id="KW-0012">Acyltransferase</keyword>
<accession>A0ABV8V1A1</accession>
<evidence type="ECO:0000259" key="2">
    <source>
        <dbReference type="Pfam" id="PF00933"/>
    </source>
</evidence>
<reference evidence="6" key="1">
    <citation type="journal article" date="2019" name="Int. J. Syst. Evol. Microbiol.">
        <title>The Global Catalogue of Microorganisms (GCM) 10K type strain sequencing project: providing services to taxonomists for standard genome sequencing and annotation.</title>
        <authorList>
            <consortium name="The Broad Institute Genomics Platform"/>
            <consortium name="The Broad Institute Genome Sequencing Center for Infectious Disease"/>
            <person name="Wu L."/>
            <person name="Ma J."/>
        </authorList>
    </citation>
    <scope>NUCLEOTIDE SEQUENCE [LARGE SCALE GENOMIC DNA]</scope>
    <source>
        <strain evidence="6">CECT 8570</strain>
    </source>
</reference>
<evidence type="ECO:0000313" key="5">
    <source>
        <dbReference type="EMBL" id="MFC4360789.1"/>
    </source>
</evidence>
<name>A0ABV8V1A1_9GAMM</name>
<dbReference type="PROSITE" id="PS51257">
    <property type="entry name" value="PROKAR_LIPOPROTEIN"/>
    <property type="match status" value="1"/>
</dbReference>
<proteinExistence type="predicted"/>
<dbReference type="PRINTS" id="PR00133">
    <property type="entry name" value="GLHYDRLASE3"/>
</dbReference>
<dbReference type="PANTHER" id="PTHR30620:SF77">
    <property type="entry name" value="LYSOSOMAL BETA GLUCOSIDASE-LIKE"/>
    <property type="match status" value="1"/>
</dbReference>
<dbReference type="Pfam" id="PF18559">
    <property type="entry name" value="Exop_C"/>
    <property type="match status" value="1"/>
</dbReference>
<dbReference type="InterPro" id="IPR017853">
    <property type="entry name" value="GH"/>
</dbReference>
<dbReference type="Proteomes" id="UP001595840">
    <property type="component" value="Unassembled WGS sequence"/>
</dbReference>
<sequence>MTIKFAPLTLSCLLLLSCDNSVSTHSAEAPEKMTSQNNFDASLWPTRPKAPLNAALEGKITGLLNTMTLEQKVGQIIQPEIRHVSPDDTRDYFLGSVLNGGGSFPQQNKHASLQDWLTLADGFYQGSMDINAPTKIPAMWGTDAVHGHNNVIGATLFPHNIALGAAHNPQLIEAIGAATAREMAATGISWSFAPTIAVARDDRWGRTYESYSEDPALVKKYAGAMVTGLQGKKGSDNFLGKGKVIATAKHFIGDGGTQKGIDRGDANISEAELINIHAQGYFAALDADVQVVMASFSSWNGDKLHGHRYLLTDILKNKLSFDGFVVGDWAGHAFIPGCTDTHCPAAINAGVDMFMAPDANWRELFTNTVLDVKAERISQARLDDAVRRILRVKLRAGLFDKGTPSSYPLAGDTTLIGHQEHRAIARQAVRESVVLLKNTNQLLPLKPNQKILLAGNGANNIGKQTGGWTISWQGTGNANTDFPGATSIYQAIVSAVTPAGGDVMLSEEGQYTSKPDVAIVVFGEDPYAEMQGDIGDLGFRSETDLALLQSLQAEGIPVVALFITGRPLATNAYLNASDAFAVIWQPGTEAGGISDVLFTNADGSLRFPFTGKLSFSWPKHADQIAQNINTENYDPQFPLYYGLTNGEVDTTVYPLHVQPGDLSSSASNQQAIFQQRTFSPWTLRVIDQGTRTDLNGASLETPKVTLKTLDRFVQEDAIQVQWKGQTRVAFESNEAVDLSRFNKGRLVFDLQWQTPAPVALGLDCANGCSTVALNDYAQSATKDWQEVSIPLACLGTSLDKITAPFALSADGKAKLTLYNMRLEVGDEVCEKQ</sequence>
<dbReference type="InterPro" id="IPR041443">
    <property type="entry name" value="Exop_C"/>
</dbReference>
<dbReference type="Gene3D" id="3.20.20.300">
    <property type="entry name" value="Glycoside hydrolase, family 3, N-terminal domain"/>
    <property type="match status" value="1"/>
</dbReference>
<dbReference type="PANTHER" id="PTHR30620">
    <property type="entry name" value="PERIPLASMIC BETA-GLUCOSIDASE-RELATED"/>
    <property type="match status" value="1"/>
</dbReference>
<dbReference type="InterPro" id="IPR002772">
    <property type="entry name" value="Glyco_hydro_3_C"/>
</dbReference>
<keyword evidence="6" id="KW-1185">Reference proteome</keyword>
<dbReference type="InterPro" id="IPR051915">
    <property type="entry name" value="Cellulose_Degrad_GH3"/>
</dbReference>
<evidence type="ECO:0000256" key="1">
    <source>
        <dbReference type="ARBA" id="ARBA00022801"/>
    </source>
</evidence>